<evidence type="ECO:0000313" key="3">
    <source>
        <dbReference type="Proteomes" id="UP000432015"/>
    </source>
</evidence>
<gene>
    <name evidence="2" type="ORF">GNZ18_26595</name>
</gene>
<feature type="compositionally biased region" description="Basic and acidic residues" evidence="1">
    <location>
        <begin position="48"/>
        <end position="61"/>
    </location>
</feature>
<protein>
    <submittedName>
        <fullName evidence="2">Uncharacterized protein</fullName>
    </submittedName>
</protein>
<proteinExistence type="predicted"/>
<dbReference type="RefSeq" id="WP_156219283.1">
    <property type="nucleotide sequence ID" value="NZ_WOFH01000010.1"/>
</dbReference>
<dbReference type="AlphaFoldDB" id="A0A7K1L6V6"/>
<keyword evidence="3" id="KW-1185">Reference proteome</keyword>
<reference evidence="2 3" key="1">
    <citation type="submission" date="2019-11" db="EMBL/GenBank/DDBJ databases">
        <authorList>
            <person name="Cao P."/>
        </authorList>
    </citation>
    <scope>NUCLEOTIDE SEQUENCE [LARGE SCALE GENOMIC DNA]</scope>
    <source>
        <strain evidence="2 3">NEAU-AAG5</strain>
    </source>
</reference>
<feature type="region of interest" description="Disordered" evidence="1">
    <location>
        <begin position="42"/>
        <end position="66"/>
    </location>
</feature>
<dbReference type="EMBL" id="WOFH01000010">
    <property type="protein sequence ID" value="MUN40140.1"/>
    <property type="molecule type" value="Genomic_DNA"/>
</dbReference>
<sequence>MRNEEADGGRVPARVLLRGEPDGWHCVVVTGSGAERRWNLAGAGTRWQTHEGGHEGGRGGAREGYGPEPPWWRRRLCETADALREAVAERLTDATFRELGAEAAITWFALEEPVEWEGLVTLQEPDPARFPGRVPPFVITLDPGRGALLPDADLLFSTHAPDAWATLTALAERCGAPPPKSSFLCGWAGHRSVRVGRGRLALSSERGEDGAERLAEIFGTRRPGWSGNPELRLRLDGIDLLDEPANDVVTLLGGLGHEIVRRGRTVRLPAIGLTLYEPERDPVPGSPDAFQAEDGTERFAGVALRLPSALAAVRTLA</sequence>
<evidence type="ECO:0000313" key="2">
    <source>
        <dbReference type="EMBL" id="MUN40140.1"/>
    </source>
</evidence>
<accession>A0A7K1L6V6</accession>
<comment type="caution">
    <text evidence="2">The sequence shown here is derived from an EMBL/GenBank/DDBJ whole genome shotgun (WGS) entry which is preliminary data.</text>
</comment>
<organism evidence="2 3">
    <name type="scientific">Actinomadura litoris</name>
    <dbReference type="NCBI Taxonomy" id="2678616"/>
    <lineage>
        <taxon>Bacteria</taxon>
        <taxon>Bacillati</taxon>
        <taxon>Actinomycetota</taxon>
        <taxon>Actinomycetes</taxon>
        <taxon>Streptosporangiales</taxon>
        <taxon>Thermomonosporaceae</taxon>
        <taxon>Actinomadura</taxon>
    </lineage>
</organism>
<evidence type="ECO:0000256" key="1">
    <source>
        <dbReference type="SAM" id="MobiDB-lite"/>
    </source>
</evidence>
<name>A0A7K1L6V6_9ACTN</name>
<dbReference type="Proteomes" id="UP000432015">
    <property type="component" value="Unassembled WGS sequence"/>
</dbReference>